<dbReference type="Gramene" id="TraesSTA3D03G01799450.1">
    <property type="protein sequence ID" value="TraesSTA3D03G01799450.1"/>
    <property type="gene ID" value="TraesSTA3D03G01799450"/>
</dbReference>
<dbReference type="Pfam" id="PF21362">
    <property type="entry name" value="Sina_RING"/>
    <property type="match status" value="1"/>
</dbReference>
<dbReference type="Gramene" id="TraesMAC3D03G01801550.1">
    <property type="protein sequence ID" value="TraesMAC3D03G01801550.1"/>
    <property type="gene ID" value="TraesMAC3D03G01801550"/>
</dbReference>
<dbReference type="Gramene" id="TraesARI3D03G01834890.1">
    <property type="protein sequence ID" value="TraesARI3D03G01834890.1"/>
    <property type="gene ID" value="TraesARI3D03G01834890"/>
</dbReference>
<evidence type="ECO:0000256" key="7">
    <source>
        <dbReference type="ARBA" id="ARBA00022771"/>
    </source>
</evidence>
<keyword evidence="7 10" id="KW-0863">Zinc-finger</keyword>
<evidence type="ECO:0000256" key="4">
    <source>
        <dbReference type="ARBA" id="ARBA00012483"/>
    </source>
</evidence>
<evidence type="ECO:0000256" key="1">
    <source>
        <dbReference type="ARBA" id="ARBA00000900"/>
    </source>
</evidence>
<dbReference type="GO" id="GO:0061630">
    <property type="term" value="F:ubiquitin protein ligase activity"/>
    <property type="evidence" value="ECO:0000318"/>
    <property type="project" value="GO_Central"/>
</dbReference>
<dbReference type="Gramene" id="TraesCAD_scaffold_043567_01G000100.1">
    <property type="protein sequence ID" value="TraesCAD_scaffold_043567_01G000100.1"/>
    <property type="gene ID" value="TraesCAD_scaffold_043567_01G000100"/>
</dbReference>
<evidence type="ECO:0000256" key="11">
    <source>
        <dbReference type="SAM" id="MobiDB-lite"/>
    </source>
</evidence>
<feature type="region of interest" description="Disordered" evidence="11">
    <location>
        <begin position="1"/>
        <end position="31"/>
    </location>
</feature>
<evidence type="ECO:0000256" key="6">
    <source>
        <dbReference type="ARBA" id="ARBA00022723"/>
    </source>
</evidence>
<evidence type="ECO:0000313" key="14">
    <source>
        <dbReference type="Proteomes" id="UP000019116"/>
    </source>
</evidence>
<dbReference type="Gramene" id="TraesPARA_EIv1.0_1056420.1">
    <property type="protein sequence ID" value="TraesPARA_EIv1.0_1056420.1.CDS"/>
    <property type="gene ID" value="TraesPARA_EIv1.0_1056420"/>
</dbReference>
<dbReference type="Gramene" id="TraesJUL3D03G01821290.1">
    <property type="protein sequence ID" value="TraesJUL3D03G01821290.1"/>
    <property type="gene ID" value="TraesJUL3D03G01821290"/>
</dbReference>
<reference evidence="13" key="1">
    <citation type="submission" date="2018-08" db="EMBL/GenBank/DDBJ databases">
        <authorList>
            <person name="Rossello M."/>
        </authorList>
    </citation>
    <scope>NUCLEOTIDE SEQUENCE [LARGE SCALE GENOMIC DNA]</scope>
    <source>
        <strain evidence="13">cv. Chinese Spring</strain>
    </source>
</reference>
<dbReference type="PROSITE" id="PS51081">
    <property type="entry name" value="ZF_SIAH"/>
    <property type="match status" value="1"/>
</dbReference>
<protein>
    <recommendedName>
        <fullName evidence="4">RING-type E3 ubiquitin transferase</fullName>
        <ecNumber evidence="4">2.3.2.27</ecNumber>
    </recommendedName>
</protein>
<dbReference type="Gramene" id="TraesCLE_scaffold_128808_01G000100.1">
    <property type="protein sequence ID" value="TraesCLE_scaffold_128808_01G000100.1"/>
    <property type="gene ID" value="TraesCLE_scaffold_128808_01G000100"/>
</dbReference>
<comment type="similarity">
    <text evidence="3">Belongs to the SINA (Seven in absentia) family.</text>
</comment>
<dbReference type="UniPathway" id="UPA00143"/>
<keyword evidence="9" id="KW-0862">Zinc</keyword>
<comment type="catalytic activity">
    <reaction evidence="1">
        <text>S-ubiquitinyl-[E2 ubiquitin-conjugating enzyme]-L-cysteine + [acceptor protein]-L-lysine = [E2 ubiquitin-conjugating enzyme]-L-cysteine + N(6)-ubiquitinyl-[acceptor protein]-L-lysine.</text>
        <dbReference type="EC" id="2.3.2.27"/>
    </reaction>
</comment>
<evidence type="ECO:0000256" key="5">
    <source>
        <dbReference type="ARBA" id="ARBA00022679"/>
    </source>
</evidence>
<dbReference type="Gramene" id="TraesWEE_scaffold_128813_01G000100.1">
    <property type="protein sequence ID" value="TraesWEE_scaffold_128813_01G000100.1"/>
    <property type="gene ID" value="TraesWEE_scaffold_128813_01G000100"/>
</dbReference>
<keyword evidence="8" id="KW-0833">Ubl conjugation pathway</keyword>
<dbReference type="Gramene" id="TraesCS3D02G030300.1">
    <property type="protein sequence ID" value="TraesCS3D02G030300.1"/>
    <property type="gene ID" value="TraesCS3D02G030300"/>
</dbReference>
<evidence type="ECO:0000256" key="9">
    <source>
        <dbReference type="ARBA" id="ARBA00022833"/>
    </source>
</evidence>
<dbReference type="SUPFAM" id="SSF49599">
    <property type="entry name" value="TRAF domain-like"/>
    <property type="match status" value="1"/>
</dbReference>
<dbReference type="GO" id="GO:0008270">
    <property type="term" value="F:zinc ion binding"/>
    <property type="evidence" value="ECO:0007669"/>
    <property type="project" value="UniProtKB-KW"/>
</dbReference>
<reference evidence="13" key="2">
    <citation type="submission" date="2018-10" db="UniProtKB">
        <authorList>
            <consortium name="EnsemblPlants"/>
        </authorList>
    </citation>
    <scope>IDENTIFICATION</scope>
</reference>
<dbReference type="RefSeq" id="XP_044352715.1">
    <property type="nucleotide sequence ID" value="XM_044496780.1"/>
</dbReference>
<dbReference type="Gramene" id="TraesCS3D03G0054300.1">
    <property type="protein sequence ID" value="TraesCS3D03G0054300.1.CDS"/>
    <property type="gene ID" value="TraesCS3D03G0054300"/>
</dbReference>
<dbReference type="CDD" id="cd16571">
    <property type="entry name" value="RING-HC_SIAHs"/>
    <property type="match status" value="1"/>
</dbReference>
<evidence type="ECO:0000256" key="10">
    <source>
        <dbReference type="PROSITE-ProRule" id="PRU00455"/>
    </source>
</evidence>
<dbReference type="Gramene" id="TraesLDM3D03G01801380.1">
    <property type="protein sequence ID" value="TraesLDM3D03G01801380.1"/>
    <property type="gene ID" value="TraesLDM3D03G01801380"/>
</dbReference>
<dbReference type="Gene3D" id="3.30.40.10">
    <property type="entry name" value="Zinc/RING finger domain, C3HC4 (zinc finger)"/>
    <property type="match status" value="1"/>
</dbReference>
<dbReference type="Gramene" id="TraesROB_scaffold_038963_01G000100.1">
    <property type="protein sequence ID" value="TraesROB_scaffold_038963_01G000100.1"/>
    <property type="gene ID" value="TraesROB_scaffold_038963_01G000100"/>
</dbReference>
<keyword evidence="6" id="KW-0479">Metal-binding</keyword>
<dbReference type="OMA" id="CHACAIT"/>
<dbReference type="Pfam" id="PF21361">
    <property type="entry name" value="Sina_ZnF"/>
    <property type="match status" value="1"/>
</dbReference>
<keyword evidence="14" id="KW-1185">Reference proteome</keyword>
<accession>A0A3B6GP07</accession>
<gene>
    <name evidence="13" type="primary">LOC123073734</name>
</gene>
<comment type="pathway">
    <text evidence="2">Protein modification; protein ubiquitination.</text>
</comment>
<dbReference type="GO" id="GO:0005737">
    <property type="term" value="C:cytoplasm"/>
    <property type="evidence" value="ECO:0000318"/>
    <property type="project" value="GO_Central"/>
</dbReference>
<proteinExistence type="inferred from homology"/>
<organism evidence="13">
    <name type="scientific">Triticum aestivum</name>
    <name type="common">Wheat</name>
    <dbReference type="NCBI Taxonomy" id="4565"/>
    <lineage>
        <taxon>Eukaryota</taxon>
        <taxon>Viridiplantae</taxon>
        <taxon>Streptophyta</taxon>
        <taxon>Embryophyta</taxon>
        <taxon>Tracheophyta</taxon>
        <taxon>Spermatophyta</taxon>
        <taxon>Magnoliopsida</taxon>
        <taxon>Liliopsida</taxon>
        <taxon>Poales</taxon>
        <taxon>Poaceae</taxon>
        <taxon>BOP clade</taxon>
        <taxon>Pooideae</taxon>
        <taxon>Triticodae</taxon>
        <taxon>Triticeae</taxon>
        <taxon>Triticinae</taxon>
        <taxon>Triticum</taxon>
    </lineage>
</organism>
<dbReference type="OrthoDB" id="4788989at2759"/>
<dbReference type="GeneID" id="123073734"/>
<dbReference type="EC" id="2.3.2.27" evidence="4"/>
<dbReference type="PANTHER" id="PTHR10315:SF124">
    <property type="entry name" value="RING-TYPE E3 UBIQUITIN TRANSFERASE"/>
    <property type="match status" value="1"/>
</dbReference>
<keyword evidence="5" id="KW-0808">Transferase</keyword>
<dbReference type="EnsemblPlants" id="TraesCS3D02G030300.1">
    <property type="protein sequence ID" value="TraesCS3D02G030300.1"/>
    <property type="gene ID" value="TraesCS3D02G030300"/>
</dbReference>
<evidence type="ECO:0000259" key="12">
    <source>
        <dbReference type="PROSITE" id="PS51081"/>
    </source>
</evidence>
<dbReference type="Proteomes" id="UP000019116">
    <property type="component" value="Chromosome 3D"/>
</dbReference>
<dbReference type="GO" id="GO:0016567">
    <property type="term" value="P:protein ubiquitination"/>
    <property type="evidence" value="ECO:0007669"/>
    <property type="project" value="UniProtKB-UniPathway"/>
</dbReference>
<evidence type="ECO:0000256" key="8">
    <source>
        <dbReference type="ARBA" id="ARBA00022786"/>
    </source>
</evidence>
<dbReference type="InterPro" id="IPR052088">
    <property type="entry name" value="E3_ubiquitin-ligase_SINA"/>
</dbReference>
<feature type="domain" description="SIAH-type" evidence="12">
    <location>
        <begin position="100"/>
        <end position="158"/>
    </location>
</feature>
<dbReference type="STRING" id="4565.A0A3B6GP07"/>
<evidence type="ECO:0000313" key="13">
    <source>
        <dbReference type="EnsemblPlants" id="TraesCS3D02G030300.1"/>
    </source>
</evidence>
<dbReference type="InterPro" id="IPR013083">
    <property type="entry name" value="Znf_RING/FYVE/PHD"/>
</dbReference>
<dbReference type="AlphaFoldDB" id="A0A3B6GP07"/>
<evidence type="ECO:0000256" key="2">
    <source>
        <dbReference type="ARBA" id="ARBA00004906"/>
    </source>
</evidence>
<evidence type="ECO:0000256" key="3">
    <source>
        <dbReference type="ARBA" id="ARBA00009119"/>
    </source>
</evidence>
<dbReference type="Gramene" id="TraesLAC3D03G01744820.1">
    <property type="protein sequence ID" value="TraesLAC3D03G01744820.1"/>
    <property type="gene ID" value="TraesLAC3D03G01744820"/>
</dbReference>
<dbReference type="PANTHER" id="PTHR10315">
    <property type="entry name" value="E3 UBIQUITIN PROTEIN LIGASE SIAH"/>
    <property type="match status" value="1"/>
</dbReference>
<dbReference type="Gramene" id="TraesJAG3D03G01811980.1">
    <property type="protein sequence ID" value="TraesJAG3D03G01811980.1"/>
    <property type="gene ID" value="TraesJAG3D03G01811980"/>
</dbReference>
<dbReference type="InterPro" id="IPR049548">
    <property type="entry name" value="Sina-like_RING"/>
</dbReference>
<sequence length="299" mass="32896">MSSDGIEATGTRSTEEPMMETKRRRTGKEGSVAGDGTIALEALDCTVCYHPLRPPVFQCAVGHVICSSCHDKLKNKNKCHACAITGGYNRCIAIDHILESIQAPCSNSIYGCTVKTRYLERQEHEKSCPLAPCFCPEAGCGFSGLTTQLLHHLTDDHKIPVTEFPSGWCLTLEIQQSMRVLHMKEEEGGPMFLAKFTPVPPFGNVVSILCVDPHAVPGEREFRCEVDFYCNTLGLRQLSNFQIVSTSLSDGFPAELGSNPFLVPTVSSNSPTTSSSLTIRIAKIILDRPLSDWRWKSRS</sequence>
<dbReference type="InterPro" id="IPR013010">
    <property type="entry name" value="Znf_SIAH"/>
</dbReference>
<name>A0A3B6GP07_WHEAT</name>